<dbReference type="PANTHER" id="PTHR13355">
    <property type="entry name" value="GLUCOSAMINE 6-PHOSPHATE N-ACETYLTRANSFERASE"/>
    <property type="match status" value="1"/>
</dbReference>
<comment type="similarity">
    <text evidence="1">Belongs to the acetyltransferase family. GNA1 subfamily.</text>
</comment>
<evidence type="ECO:0000259" key="2">
    <source>
        <dbReference type="PROSITE" id="PS51186"/>
    </source>
</evidence>
<dbReference type="CDD" id="cd04301">
    <property type="entry name" value="NAT_SF"/>
    <property type="match status" value="1"/>
</dbReference>
<comment type="caution">
    <text evidence="3">The sequence shown here is derived from an EMBL/GenBank/DDBJ whole genome shotgun (WGS) entry which is preliminary data.</text>
</comment>
<dbReference type="InterPro" id="IPR000182">
    <property type="entry name" value="GNAT_dom"/>
</dbReference>
<comment type="pathway">
    <text evidence="1">Nucleotide-sugar biosynthesis; UDP-N-acetyl-alpha-D-glucosamine biosynthesis; N-acetyl-alpha-D-glucosamine 1-phosphate from alpha-D-glucosamine 6-phosphate (route I): step 1/2.</text>
</comment>
<dbReference type="EC" id="2.3.1.4" evidence="1"/>
<feature type="domain" description="N-acetyltransferase" evidence="2">
    <location>
        <begin position="22"/>
        <end position="173"/>
    </location>
</feature>
<dbReference type="Proteomes" id="UP001527925">
    <property type="component" value="Unassembled WGS sequence"/>
</dbReference>
<keyword evidence="1 3" id="KW-0012">Acyltransferase</keyword>
<sequence length="173" mass="19788">MDGLFSPDYISPEVQRALKTGFVVRPLHPSDYEKGFLEVLGMLTSVGKMSKERFMERYSYLKAHNHEYFTIVIEDTAKSRIVGAGTIMVERKFVHNNGLVGHIEDIVTHSDYRGLKLGFFVIETLKYIGKKTGCYKIDCSDKNIPFYVKCGFTQKEFEMALYIPENDVPVAKL</sequence>
<evidence type="ECO:0000313" key="4">
    <source>
        <dbReference type="Proteomes" id="UP001527925"/>
    </source>
</evidence>
<dbReference type="SUPFAM" id="SSF55729">
    <property type="entry name" value="Acyl-CoA N-acyltransferases (Nat)"/>
    <property type="match status" value="1"/>
</dbReference>
<dbReference type="Gene3D" id="3.40.630.30">
    <property type="match status" value="1"/>
</dbReference>
<evidence type="ECO:0000313" key="3">
    <source>
        <dbReference type="EMBL" id="KAL2911511.1"/>
    </source>
</evidence>
<keyword evidence="1 3" id="KW-0808">Transferase</keyword>
<dbReference type="PROSITE" id="PS51186">
    <property type="entry name" value="GNAT"/>
    <property type="match status" value="1"/>
</dbReference>
<dbReference type="EMBL" id="JADGIZ020000105">
    <property type="protein sequence ID" value="KAL2911511.1"/>
    <property type="molecule type" value="Genomic_DNA"/>
</dbReference>
<comment type="catalytic activity">
    <reaction evidence="1">
        <text>D-glucosamine 6-phosphate + acetyl-CoA = N-acetyl-D-glucosamine 6-phosphate + CoA + H(+)</text>
        <dbReference type="Rhea" id="RHEA:10292"/>
        <dbReference type="ChEBI" id="CHEBI:15378"/>
        <dbReference type="ChEBI" id="CHEBI:57287"/>
        <dbReference type="ChEBI" id="CHEBI:57288"/>
        <dbReference type="ChEBI" id="CHEBI:57513"/>
        <dbReference type="ChEBI" id="CHEBI:58725"/>
        <dbReference type="EC" id="2.3.1.4"/>
    </reaction>
</comment>
<dbReference type="InterPro" id="IPR016181">
    <property type="entry name" value="Acyl_CoA_acyltransferase"/>
</dbReference>
<dbReference type="Pfam" id="PF00583">
    <property type="entry name" value="Acetyltransf_1"/>
    <property type="match status" value="1"/>
</dbReference>
<dbReference type="PANTHER" id="PTHR13355:SF11">
    <property type="entry name" value="GLUCOSAMINE 6-PHOSPHATE N-ACETYLTRANSFERASE"/>
    <property type="match status" value="1"/>
</dbReference>
<dbReference type="InterPro" id="IPR039143">
    <property type="entry name" value="GNPNAT1-like"/>
</dbReference>
<accession>A0ABR4MW80</accession>
<protein>
    <recommendedName>
        <fullName evidence="1">Glucosamine 6-phosphate N-acetyltransferase</fullName>
        <ecNumber evidence="1">2.3.1.4</ecNumber>
    </recommendedName>
</protein>
<proteinExistence type="inferred from homology"/>
<gene>
    <name evidence="3" type="primary">GNA1_2</name>
    <name evidence="3" type="ORF">HK105_209042</name>
</gene>
<keyword evidence="4" id="KW-1185">Reference proteome</keyword>
<dbReference type="GO" id="GO:0004343">
    <property type="term" value="F:glucosamine 6-phosphate N-acetyltransferase activity"/>
    <property type="evidence" value="ECO:0007669"/>
    <property type="project" value="UniProtKB-EC"/>
</dbReference>
<reference evidence="3 4" key="1">
    <citation type="submission" date="2023-09" db="EMBL/GenBank/DDBJ databases">
        <title>Pangenome analysis of Batrachochytrium dendrobatidis and related Chytrids.</title>
        <authorList>
            <person name="Yacoub M.N."/>
            <person name="Stajich J.E."/>
            <person name="James T.Y."/>
        </authorList>
    </citation>
    <scope>NUCLEOTIDE SEQUENCE [LARGE SCALE GENOMIC DNA]</scope>
    <source>
        <strain evidence="3 4">JEL0888</strain>
    </source>
</reference>
<evidence type="ECO:0000256" key="1">
    <source>
        <dbReference type="RuleBase" id="RU365086"/>
    </source>
</evidence>
<organism evidence="3 4">
    <name type="scientific">Polyrhizophydium stewartii</name>
    <dbReference type="NCBI Taxonomy" id="2732419"/>
    <lineage>
        <taxon>Eukaryota</taxon>
        <taxon>Fungi</taxon>
        <taxon>Fungi incertae sedis</taxon>
        <taxon>Chytridiomycota</taxon>
        <taxon>Chytridiomycota incertae sedis</taxon>
        <taxon>Chytridiomycetes</taxon>
        <taxon>Rhizophydiales</taxon>
        <taxon>Rhizophydiales incertae sedis</taxon>
        <taxon>Polyrhizophydium</taxon>
    </lineage>
</organism>
<name>A0ABR4MW80_9FUNG</name>